<dbReference type="GO" id="GO:0005524">
    <property type="term" value="F:ATP binding"/>
    <property type="evidence" value="ECO:0007669"/>
    <property type="project" value="UniProtKB-KW"/>
</dbReference>
<protein>
    <recommendedName>
        <fullName evidence="5">5-formyltetrahydrofolate cyclo-ligase</fullName>
        <ecNumber evidence="5">6.3.3.2</ecNumber>
    </recommendedName>
</protein>
<accession>A0A8J8MF07</accession>
<dbReference type="PANTHER" id="PTHR23407">
    <property type="entry name" value="ATPASE INHIBITOR/5-FORMYLTETRAHYDROFOLATE CYCLO-LIGASE"/>
    <property type="match status" value="1"/>
</dbReference>
<keyword evidence="5" id="KW-0460">Magnesium</keyword>
<evidence type="ECO:0000313" key="6">
    <source>
        <dbReference type="EMBL" id="QUH31707.1"/>
    </source>
</evidence>
<dbReference type="GO" id="GO:0009396">
    <property type="term" value="P:folic acid-containing compound biosynthetic process"/>
    <property type="evidence" value="ECO:0007669"/>
    <property type="project" value="TreeGrafter"/>
</dbReference>
<dbReference type="PANTHER" id="PTHR23407:SF1">
    <property type="entry name" value="5-FORMYLTETRAHYDROFOLATE CYCLO-LIGASE"/>
    <property type="match status" value="1"/>
</dbReference>
<dbReference type="EC" id="6.3.3.2" evidence="5"/>
<keyword evidence="7" id="KW-1185">Reference proteome</keyword>
<evidence type="ECO:0000256" key="2">
    <source>
        <dbReference type="ARBA" id="ARBA00022741"/>
    </source>
</evidence>
<evidence type="ECO:0000313" key="7">
    <source>
        <dbReference type="Proteomes" id="UP000677305"/>
    </source>
</evidence>
<dbReference type="GO" id="GO:0030272">
    <property type="term" value="F:5-formyltetrahydrofolate cyclo-ligase activity"/>
    <property type="evidence" value="ECO:0007669"/>
    <property type="project" value="UniProtKB-EC"/>
</dbReference>
<evidence type="ECO:0000256" key="1">
    <source>
        <dbReference type="ARBA" id="ARBA00010638"/>
    </source>
</evidence>
<dbReference type="GO" id="GO:0035999">
    <property type="term" value="P:tetrahydrofolate interconversion"/>
    <property type="evidence" value="ECO:0007669"/>
    <property type="project" value="TreeGrafter"/>
</dbReference>
<dbReference type="Pfam" id="PF01812">
    <property type="entry name" value="5-FTHF_cyc-lig"/>
    <property type="match status" value="1"/>
</dbReference>
<dbReference type="KEGG" id="vgu:HYG85_23365"/>
<dbReference type="InterPro" id="IPR037171">
    <property type="entry name" value="NagB/RpiA_transferase-like"/>
</dbReference>
<evidence type="ECO:0000256" key="4">
    <source>
        <dbReference type="PIRSR" id="PIRSR006806-1"/>
    </source>
</evidence>
<dbReference type="InterPro" id="IPR024185">
    <property type="entry name" value="FTHF_cligase-like_sf"/>
</dbReference>
<dbReference type="PIRSF" id="PIRSF006806">
    <property type="entry name" value="FTHF_cligase"/>
    <property type="match status" value="1"/>
</dbReference>
<keyword evidence="6" id="KW-0436">Ligase</keyword>
<dbReference type="EMBL" id="CP058561">
    <property type="protein sequence ID" value="QUH31707.1"/>
    <property type="molecule type" value="Genomic_DNA"/>
</dbReference>
<organism evidence="6 7">
    <name type="scientific">Vallitalea guaymasensis</name>
    <dbReference type="NCBI Taxonomy" id="1185412"/>
    <lineage>
        <taxon>Bacteria</taxon>
        <taxon>Bacillati</taxon>
        <taxon>Bacillota</taxon>
        <taxon>Clostridia</taxon>
        <taxon>Lachnospirales</taxon>
        <taxon>Vallitaleaceae</taxon>
        <taxon>Vallitalea</taxon>
    </lineage>
</organism>
<feature type="binding site" evidence="4">
    <location>
        <position position="49"/>
    </location>
    <ligand>
        <name>substrate</name>
    </ligand>
</feature>
<comment type="catalytic activity">
    <reaction evidence="5">
        <text>(6S)-5-formyl-5,6,7,8-tetrahydrofolate + ATP = (6R)-5,10-methenyltetrahydrofolate + ADP + phosphate</text>
        <dbReference type="Rhea" id="RHEA:10488"/>
        <dbReference type="ChEBI" id="CHEBI:30616"/>
        <dbReference type="ChEBI" id="CHEBI:43474"/>
        <dbReference type="ChEBI" id="CHEBI:57455"/>
        <dbReference type="ChEBI" id="CHEBI:57457"/>
        <dbReference type="ChEBI" id="CHEBI:456216"/>
        <dbReference type="EC" id="6.3.3.2"/>
    </reaction>
</comment>
<comment type="similarity">
    <text evidence="1 5">Belongs to the 5-formyltetrahydrofolate cyclo-ligase family.</text>
</comment>
<feature type="binding site" evidence="4">
    <location>
        <begin position="3"/>
        <end position="7"/>
    </location>
    <ligand>
        <name>ATP</name>
        <dbReference type="ChEBI" id="CHEBI:30616"/>
    </ligand>
</feature>
<sequence>MIKKEIRESYLDKRSKMSKDDVINKSKSIYNKIINSRVYKECYDLFIYVSNFNEVDTLEIIKKAWDDNKLVAVPKVEEKGIIKFYYINSMKDLKRGKFNILEPKTLIEGVPTGKSLFVMPGVAFDKSKNRIGFGGGYYDRYLFKFRKAFNIVAICYDYQLLDSVPSDVYDVKPDYIFTESQEI</sequence>
<keyword evidence="3 4" id="KW-0067">ATP-binding</keyword>
<name>A0A8J8MF07_9FIRM</name>
<keyword evidence="2 4" id="KW-0547">Nucleotide-binding</keyword>
<dbReference type="NCBIfam" id="TIGR02727">
    <property type="entry name" value="MTHFS_bact"/>
    <property type="match status" value="1"/>
</dbReference>
<dbReference type="AlphaFoldDB" id="A0A8J8MF07"/>
<comment type="cofactor">
    <cofactor evidence="5">
        <name>Mg(2+)</name>
        <dbReference type="ChEBI" id="CHEBI:18420"/>
    </cofactor>
</comment>
<feature type="binding site" evidence="4">
    <location>
        <begin position="130"/>
        <end position="138"/>
    </location>
    <ligand>
        <name>ATP</name>
        <dbReference type="ChEBI" id="CHEBI:30616"/>
    </ligand>
</feature>
<dbReference type="Gene3D" id="3.40.50.10420">
    <property type="entry name" value="NagB/RpiA/CoA transferase-like"/>
    <property type="match status" value="1"/>
</dbReference>
<evidence type="ECO:0000256" key="3">
    <source>
        <dbReference type="ARBA" id="ARBA00022840"/>
    </source>
</evidence>
<dbReference type="InterPro" id="IPR002698">
    <property type="entry name" value="FTHF_cligase"/>
</dbReference>
<proteinExistence type="inferred from homology"/>
<dbReference type="RefSeq" id="WP_212691660.1">
    <property type="nucleotide sequence ID" value="NZ_CP058561.1"/>
</dbReference>
<gene>
    <name evidence="6" type="ORF">HYG85_23365</name>
</gene>
<feature type="binding site" evidence="4">
    <location>
        <position position="54"/>
    </location>
    <ligand>
        <name>substrate</name>
    </ligand>
</feature>
<dbReference type="Proteomes" id="UP000677305">
    <property type="component" value="Chromosome"/>
</dbReference>
<dbReference type="SUPFAM" id="SSF100950">
    <property type="entry name" value="NagB/RpiA/CoA transferase-like"/>
    <property type="match status" value="1"/>
</dbReference>
<evidence type="ECO:0000256" key="5">
    <source>
        <dbReference type="RuleBase" id="RU361279"/>
    </source>
</evidence>
<dbReference type="GO" id="GO:0046872">
    <property type="term" value="F:metal ion binding"/>
    <property type="evidence" value="ECO:0007669"/>
    <property type="project" value="UniProtKB-KW"/>
</dbReference>
<keyword evidence="5" id="KW-0479">Metal-binding</keyword>
<reference evidence="6 7" key="1">
    <citation type="submission" date="2020-07" db="EMBL/GenBank/DDBJ databases">
        <title>Vallitalea guaymasensis genome.</title>
        <authorList>
            <person name="Postec A."/>
        </authorList>
    </citation>
    <scope>NUCLEOTIDE SEQUENCE [LARGE SCALE GENOMIC DNA]</scope>
    <source>
        <strain evidence="6 7">Ra1766G1</strain>
    </source>
</reference>